<reference evidence="3 4" key="1">
    <citation type="submission" date="2024-02" db="EMBL/GenBank/DDBJ databases">
        <authorList>
            <person name="Vignale AGUSTIN F."/>
            <person name="Sosa J E."/>
            <person name="Modenutti C."/>
        </authorList>
    </citation>
    <scope>NUCLEOTIDE SEQUENCE [LARGE SCALE GENOMIC DNA]</scope>
</reference>
<dbReference type="Proteomes" id="UP001642360">
    <property type="component" value="Unassembled WGS sequence"/>
</dbReference>
<feature type="domain" description="Wall-associated receptor kinase C-terminal" evidence="2">
    <location>
        <begin position="108"/>
        <end position="191"/>
    </location>
</feature>
<comment type="caution">
    <text evidence="3">The sequence shown here is derived from an EMBL/GenBank/DDBJ whole genome shotgun (WGS) entry which is preliminary data.</text>
</comment>
<dbReference type="PANTHER" id="PTHR33138">
    <property type="entry name" value="OS01G0690200 PROTEIN"/>
    <property type="match status" value="1"/>
</dbReference>
<gene>
    <name evidence="3" type="ORF">ILEXP_LOCUS19426</name>
</gene>
<organism evidence="3 4">
    <name type="scientific">Ilex paraguariensis</name>
    <name type="common">yerba mate</name>
    <dbReference type="NCBI Taxonomy" id="185542"/>
    <lineage>
        <taxon>Eukaryota</taxon>
        <taxon>Viridiplantae</taxon>
        <taxon>Streptophyta</taxon>
        <taxon>Embryophyta</taxon>
        <taxon>Tracheophyta</taxon>
        <taxon>Spermatophyta</taxon>
        <taxon>Magnoliopsida</taxon>
        <taxon>eudicotyledons</taxon>
        <taxon>Gunneridae</taxon>
        <taxon>Pentapetalae</taxon>
        <taxon>asterids</taxon>
        <taxon>campanulids</taxon>
        <taxon>Aquifoliales</taxon>
        <taxon>Aquifoliaceae</taxon>
        <taxon>Ilex</taxon>
    </lineage>
</organism>
<sequence length="241" mass="27284">MTNMGIAFENIFMIEVSCEDNEPVFETSKSKYIIEDICYENLLFHLFNVEVLDSKCIAPLQFFSFDRFSFRFGPNFVNLYLFYDCNNSFPIDYTQHPISCFSNASIHSYVVLETGKDSINCDAMPCQSYVAAPVELEGGQQNQTLETIDYTTLLKNGFTLERSTAISCAECNRSGGRCGFTNDTLCFCPDGPHRKHCNHGTFSPIPSTIPSAQKGEVHHLSWSNPIGLHWDPPEKHDVVYH</sequence>
<dbReference type="Pfam" id="PF14380">
    <property type="entry name" value="WAK_assoc"/>
    <property type="match status" value="1"/>
</dbReference>
<dbReference type="EMBL" id="CAUOFW020002114">
    <property type="protein sequence ID" value="CAK9151270.1"/>
    <property type="molecule type" value="Genomic_DNA"/>
</dbReference>
<evidence type="ECO:0000313" key="3">
    <source>
        <dbReference type="EMBL" id="CAK9151270.1"/>
    </source>
</evidence>
<protein>
    <recommendedName>
        <fullName evidence="2">Wall-associated receptor kinase C-terminal domain-containing protein</fullName>
    </recommendedName>
</protein>
<evidence type="ECO:0000313" key="4">
    <source>
        <dbReference type="Proteomes" id="UP001642360"/>
    </source>
</evidence>
<proteinExistence type="predicted"/>
<dbReference type="PANTHER" id="PTHR33138:SF75">
    <property type="entry name" value="WALL-ASSOCIATED RECEPTOR KINASE GALACTURONAN-BINDING DOMAIN-CONTAINING PROTEIN"/>
    <property type="match status" value="1"/>
</dbReference>
<name>A0ABC8S368_9AQUA</name>
<dbReference type="InterPro" id="IPR032872">
    <property type="entry name" value="WAK_assoc_C"/>
</dbReference>
<evidence type="ECO:0000256" key="1">
    <source>
        <dbReference type="ARBA" id="ARBA00023180"/>
    </source>
</evidence>
<accession>A0ABC8S368</accession>
<dbReference type="AlphaFoldDB" id="A0ABC8S368"/>
<keyword evidence="1" id="KW-0325">Glycoprotein</keyword>
<keyword evidence="4" id="KW-1185">Reference proteome</keyword>
<evidence type="ECO:0000259" key="2">
    <source>
        <dbReference type="Pfam" id="PF14380"/>
    </source>
</evidence>